<evidence type="ECO:0000256" key="3">
    <source>
        <dbReference type="ARBA" id="ARBA00022801"/>
    </source>
</evidence>
<dbReference type="InterPro" id="IPR017767">
    <property type="entry name" value="PC-PLC"/>
</dbReference>
<dbReference type="AlphaFoldDB" id="A0A850PCD2"/>
<keyword evidence="6" id="KW-1185">Reference proteome</keyword>
<evidence type="ECO:0000313" key="5">
    <source>
        <dbReference type="EMBL" id="NVN41618.1"/>
    </source>
</evidence>
<organism evidence="5 6">
    <name type="scientific">Ameyamaea chiangmaiensis</name>
    <dbReference type="NCBI Taxonomy" id="442969"/>
    <lineage>
        <taxon>Bacteria</taxon>
        <taxon>Pseudomonadati</taxon>
        <taxon>Pseudomonadota</taxon>
        <taxon>Alphaproteobacteria</taxon>
        <taxon>Acetobacterales</taxon>
        <taxon>Acetobacteraceae</taxon>
        <taxon>Ameyamaea</taxon>
    </lineage>
</organism>
<dbReference type="InterPro" id="IPR006311">
    <property type="entry name" value="TAT_signal"/>
</dbReference>
<dbReference type="Gene3D" id="3.40.720.10">
    <property type="entry name" value="Alkaline Phosphatase, subunit A"/>
    <property type="match status" value="1"/>
</dbReference>
<dbReference type="Pfam" id="PF04185">
    <property type="entry name" value="Phosphoesterase"/>
    <property type="match status" value="1"/>
</dbReference>
<dbReference type="EC" id="3.1.4.3" evidence="2"/>
<dbReference type="PANTHER" id="PTHR31956">
    <property type="entry name" value="NON-SPECIFIC PHOSPHOLIPASE C4-RELATED"/>
    <property type="match status" value="1"/>
</dbReference>
<evidence type="ECO:0000256" key="2">
    <source>
        <dbReference type="ARBA" id="ARBA00012018"/>
    </source>
</evidence>
<reference evidence="5 6" key="1">
    <citation type="submission" date="2020-06" db="EMBL/GenBank/DDBJ databases">
        <title>Description of novel acetic acid bacteria.</title>
        <authorList>
            <person name="Sombolestani A."/>
        </authorList>
    </citation>
    <scope>NUCLEOTIDE SEQUENCE [LARGE SCALE GENOMIC DNA]</scope>
    <source>
        <strain evidence="5 6">LMG 27010</strain>
    </source>
</reference>
<keyword evidence="3" id="KW-0378">Hydrolase</keyword>
<dbReference type="PROSITE" id="PS51318">
    <property type="entry name" value="TAT"/>
    <property type="match status" value="1"/>
</dbReference>
<evidence type="ECO:0000259" key="4">
    <source>
        <dbReference type="Pfam" id="PF05506"/>
    </source>
</evidence>
<dbReference type="InterPro" id="IPR017850">
    <property type="entry name" value="Alkaline_phosphatase_core_sf"/>
</dbReference>
<dbReference type="EMBL" id="JABXXR010000154">
    <property type="protein sequence ID" value="NVN41618.1"/>
    <property type="molecule type" value="Genomic_DNA"/>
</dbReference>
<dbReference type="InterPro" id="IPR007312">
    <property type="entry name" value="Phosphoesterase"/>
</dbReference>
<feature type="domain" description="Bacterial phospholipase C C-terminal" evidence="4">
    <location>
        <begin position="587"/>
        <end position="669"/>
    </location>
</feature>
<proteinExistence type="inferred from homology"/>
<dbReference type="NCBIfam" id="TIGR03396">
    <property type="entry name" value="PC_PLC"/>
    <property type="match status" value="1"/>
</dbReference>
<protein>
    <recommendedName>
        <fullName evidence="2">phospholipase C</fullName>
        <ecNumber evidence="2">3.1.4.3</ecNumber>
    </recommendedName>
</protein>
<dbReference type="CDD" id="cd16014">
    <property type="entry name" value="PLC"/>
    <property type="match status" value="1"/>
</dbReference>
<dbReference type="Proteomes" id="UP000585665">
    <property type="component" value="Unassembled WGS sequence"/>
</dbReference>
<dbReference type="Pfam" id="PF05506">
    <property type="entry name" value="PLipase_C_C"/>
    <property type="match status" value="1"/>
</dbReference>
<gene>
    <name evidence="5" type="ORF">HUK82_13745</name>
</gene>
<comment type="caution">
    <text evidence="5">The sequence shown here is derived from an EMBL/GenBank/DDBJ whole genome shotgun (WGS) entry which is preliminary data.</text>
</comment>
<evidence type="ECO:0000256" key="1">
    <source>
        <dbReference type="ARBA" id="ARBA00009717"/>
    </source>
</evidence>
<accession>A0A850PCD2</accession>
<dbReference type="PANTHER" id="PTHR31956:SF1">
    <property type="entry name" value="NON-SPECIFIC PHOSPHOLIPASE C1"/>
    <property type="match status" value="1"/>
</dbReference>
<comment type="similarity">
    <text evidence="1">Belongs to the bacterial phospholipase C family.</text>
</comment>
<dbReference type="GO" id="GO:0034480">
    <property type="term" value="F:phosphatidylcholine phospholipase C activity"/>
    <property type="evidence" value="ECO:0007669"/>
    <property type="project" value="UniProtKB-EC"/>
</dbReference>
<evidence type="ECO:0000313" key="6">
    <source>
        <dbReference type="Proteomes" id="UP000585665"/>
    </source>
</evidence>
<sequence>MPLLSVNPSSRRAFLRFMAAAAATASGVVPENVRRALAVPAHRVTGTIMDVEHVVILMQENRSFDHYFGTLRGVRGYGDPRAAPLPHGDTVFAQPNPKGGTVLPFRLNTQTTSAECLPSLDHSWKGTQTEWNNWDVWIKHKTAMTMGYFTRNDTPYYHALADAFTICDAYHCSIFGPTNPNRLYFFSGTSGLAVDDFGRQVTINVDDGNVTADMALDHPAFPGFTWQTYGDALMAHGVDWKVYQERDNFTDNPLASFAQFRNLDPNSARYRAARAIVPGSTPATMENSEARYLLAAFEHDVRHGTLPPVSWIVPPQALSEHPDAPPGYGEFLVSRIMDIFVRHPEVWAKTVFILNYDENDGFFDHVPPPVPALDPAQGVSTVATTGEDFHGVPVGLGPRVPMIVISPWSTGGWVNSELFDHTSVLRFLEKRFGVPAPHVTPWRRAVTGDLTSAFDFTHKAASFPASLPKTDTVLADTRRSCTLMPPTLPVTQERPVQEPGQRPARPLAYTLRAALEPAGTGGRVTLDNAGALGATFLVFNGQPTGPLHVTLATHTATTLPLGDDRGQVHGPNGFWCSLTTGGHAHWPRIATDIDAASGRLLIALHPTSEHTCALTLTQHAAYGGESRAITLTPGAVQTVAWDLASSDHWYDVSVTSSDMPGFVVRLAGHVETGRASRSDPLLGEPMA</sequence>
<name>A0A850PCD2_9PROT</name>
<dbReference type="InterPro" id="IPR008475">
    <property type="entry name" value="PLipase_C_C"/>
</dbReference>
<dbReference type="GO" id="GO:0016042">
    <property type="term" value="P:lipid catabolic process"/>
    <property type="evidence" value="ECO:0007669"/>
    <property type="project" value="InterPro"/>
</dbReference>